<dbReference type="GO" id="GO:0005737">
    <property type="term" value="C:cytoplasm"/>
    <property type="evidence" value="ECO:0007669"/>
    <property type="project" value="TreeGrafter"/>
</dbReference>
<dbReference type="SUPFAM" id="SSF46894">
    <property type="entry name" value="C-terminal effector domain of the bipartite response regulators"/>
    <property type="match status" value="1"/>
</dbReference>
<dbReference type="PANTHER" id="PTHR16305">
    <property type="entry name" value="TESTICULAR SOLUBLE ADENYLYL CYCLASE"/>
    <property type="match status" value="1"/>
</dbReference>
<dbReference type="Gene3D" id="1.10.10.10">
    <property type="entry name" value="Winged helix-like DNA-binding domain superfamily/Winged helix DNA-binding domain"/>
    <property type="match status" value="1"/>
</dbReference>
<dbReference type="KEGG" id="slx:SLAV_34715"/>
<dbReference type="InterPro" id="IPR000792">
    <property type="entry name" value="Tscrpt_reg_LuxR_C"/>
</dbReference>
<evidence type="ECO:0000256" key="1">
    <source>
        <dbReference type="ARBA" id="ARBA00022741"/>
    </source>
</evidence>
<dbReference type="EMBL" id="CP024985">
    <property type="protein sequence ID" value="ATZ28713.1"/>
    <property type="molecule type" value="Genomic_DNA"/>
</dbReference>
<dbReference type="SUPFAM" id="SSF48452">
    <property type="entry name" value="TPR-like"/>
    <property type="match status" value="1"/>
</dbReference>
<dbReference type="PANTHER" id="PTHR16305:SF35">
    <property type="entry name" value="TRANSCRIPTIONAL ACTIVATOR DOMAIN"/>
    <property type="match status" value="1"/>
</dbReference>
<dbReference type="SUPFAM" id="SSF52540">
    <property type="entry name" value="P-loop containing nucleoside triphosphate hydrolases"/>
    <property type="match status" value="1"/>
</dbReference>
<dbReference type="InterPro" id="IPR016032">
    <property type="entry name" value="Sig_transdc_resp-reg_C-effctor"/>
</dbReference>
<dbReference type="InterPro" id="IPR003593">
    <property type="entry name" value="AAA+_ATPase"/>
</dbReference>
<dbReference type="InterPro" id="IPR041664">
    <property type="entry name" value="AAA_16"/>
</dbReference>
<dbReference type="Pfam" id="PF00196">
    <property type="entry name" value="GerE"/>
    <property type="match status" value="1"/>
</dbReference>
<dbReference type="AlphaFoldDB" id="A0A2K8PSC5"/>
<dbReference type="Proteomes" id="UP000231791">
    <property type="component" value="Chromosome"/>
</dbReference>
<gene>
    <name evidence="3" type="ORF">SLAV_34715</name>
</gene>
<dbReference type="GeneID" id="49387918"/>
<dbReference type="SMART" id="SM00421">
    <property type="entry name" value="HTH_LUXR"/>
    <property type="match status" value="1"/>
</dbReference>
<dbReference type="InterPro" id="IPR036388">
    <property type="entry name" value="WH-like_DNA-bd_sf"/>
</dbReference>
<dbReference type="Pfam" id="PF13191">
    <property type="entry name" value="AAA_16"/>
    <property type="match status" value="1"/>
</dbReference>
<keyword evidence="2" id="KW-0067">ATP-binding</keyword>
<dbReference type="PRINTS" id="PR00038">
    <property type="entry name" value="HTHLUXR"/>
</dbReference>
<protein>
    <submittedName>
        <fullName evidence="3">HTH-type transcriptional regulator</fullName>
    </submittedName>
</protein>
<name>A0A2K8PSC5_STRLA</name>
<reference evidence="3 4" key="1">
    <citation type="submission" date="2017-11" db="EMBL/GenBank/DDBJ databases">
        <title>Complete genome sequence of Streptomyces lavendulae subsp. lavendulae CCM 3239 (formerly 'Streptomyces aureofaciens CCM 3239'), the producer of the angucycline-type antibiotic auricin.</title>
        <authorList>
            <person name="Busche T."/>
            <person name="Novakova R."/>
            <person name="Al'Dilaimi A."/>
            <person name="Homerova D."/>
            <person name="Feckova L."/>
            <person name="Rezuchova B."/>
            <person name="Mingyar E."/>
            <person name="Csolleiova D."/>
            <person name="Bekeova C."/>
            <person name="Winkler A."/>
            <person name="Sevcikova B."/>
            <person name="Kalinowski J."/>
            <person name="Kormanec J."/>
            <person name="Ruckert C."/>
        </authorList>
    </citation>
    <scope>NUCLEOTIDE SEQUENCE [LARGE SCALE GENOMIC DNA]</scope>
    <source>
        <strain evidence="3 4">CCM 3239</strain>
    </source>
</reference>
<evidence type="ECO:0000313" key="4">
    <source>
        <dbReference type="Proteomes" id="UP000231791"/>
    </source>
</evidence>
<dbReference type="InterPro" id="IPR027417">
    <property type="entry name" value="P-loop_NTPase"/>
</dbReference>
<keyword evidence="4" id="KW-1185">Reference proteome</keyword>
<dbReference type="GO" id="GO:0004016">
    <property type="term" value="F:adenylate cyclase activity"/>
    <property type="evidence" value="ECO:0007669"/>
    <property type="project" value="TreeGrafter"/>
</dbReference>
<evidence type="ECO:0000256" key="2">
    <source>
        <dbReference type="ARBA" id="ARBA00022840"/>
    </source>
</evidence>
<keyword evidence="1" id="KW-0547">Nucleotide-binding</keyword>
<proteinExistence type="predicted"/>
<dbReference type="PROSITE" id="PS50043">
    <property type="entry name" value="HTH_LUXR_2"/>
    <property type="match status" value="1"/>
</dbReference>
<dbReference type="GO" id="GO:0003677">
    <property type="term" value="F:DNA binding"/>
    <property type="evidence" value="ECO:0007669"/>
    <property type="project" value="InterPro"/>
</dbReference>
<dbReference type="GO" id="GO:0005524">
    <property type="term" value="F:ATP binding"/>
    <property type="evidence" value="ECO:0007669"/>
    <property type="project" value="UniProtKB-KW"/>
</dbReference>
<dbReference type="RefSeq" id="WP_051840929.1">
    <property type="nucleotide sequence ID" value="NZ_CP024985.1"/>
</dbReference>
<dbReference type="GO" id="GO:0006355">
    <property type="term" value="P:regulation of DNA-templated transcription"/>
    <property type="evidence" value="ECO:0007669"/>
    <property type="project" value="InterPro"/>
</dbReference>
<dbReference type="CDD" id="cd06170">
    <property type="entry name" value="LuxR_C_like"/>
    <property type="match status" value="1"/>
</dbReference>
<sequence length="943" mass="100759">MPSPALQDRAPASPTVPWERAEPLTRARALVRRAGAGAGGTVVLRGASGSGRSTALRALARDTERHGTTVLRARCSVQEEGVDFGVLLQLFDGLAPPGRPPAPDDWGGSLHGADLPSRLWSLLRSRAASGPVLLAVDDVHLADAVSRRWLAQVTHRLDRLPVVLAVTERWQYDLVLPRPSFTDACRVPADEICLLAPLGATAARGLVRSVLGDDAPHALTEECVGAVGGNPMLLHALLTDLREMSAGGPLPDRLPGSCADLHPGAFTCALLRWLHDAGAETADAVRTLAELQDEDDAPALLVAVTDVDPSRVRGWTGELTRQGLLRQDPHGGRPVFSHPLVRGAVRDTWDRHRRADVRRRAAELLHRRGDPEEAVVRHLLPIPAVGAPWAADALTGAAAKAVHDGRAGEAITCLRRALLEPLSDVRRSEALIRLGCLEVRGERASGVRHLAEALRLQHSAGGRVRAATALGTALVARGEVHTALDVLAELAEGFADSTDLAHAVQAATALISSHDGDSWLRVVGELRRIEEQSPDGIAPTARALLTEHGATAGRLSAAEVMERVRSLTRTPLDPLLEPYLYASAATLAQWADELPEADRLVARGLVACRTPNLLHPGHQSLLSVAAEAEVMRGRYAALLADTALWEVLPGNRAAPGTENAHLRAQAIIALTETGRLAEARRLAHDVTAGGAHGSWEWNEFLYARGLLHMASDEPGAALADLLECGRRQSAREVESPIVTPWRSAAADCHVALGSPERAAALAREELRLARVWGTPRTVGRALRALGVALGGRHGLELVEEAAELLRGGAEPLPELLPALLSLGRSLHEAGQSRRARAVFREAVERAERTGAVRMQLVARAALRDCGARPRRARHTGTTALTSSERRIAQLAAAGHSNVEIAELLHLAVRTVETHLTHCYRKLGIRRGDLAVALGETDWTGRTG</sequence>
<organism evidence="3 4">
    <name type="scientific">Streptomyces lavendulae subsp. lavendulae</name>
    <dbReference type="NCBI Taxonomy" id="58340"/>
    <lineage>
        <taxon>Bacteria</taxon>
        <taxon>Bacillati</taxon>
        <taxon>Actinomycetota</taxon>
        <taxon>Actinomycetes</taxon>
        <taxon>Kitasatosporales</taxon>
        <taxon>Streptomycetaceae</taxon>
        <taxon>Streptomyces</taxon>
    </lineage>
</organism>
<dbReference type="InterPro" id="IPR011990">
    <property type="entry name" value="TPR-like_helical_dom_sf"/>
</dbReference>
<evidence type="ECO:0000313" key="3">
    <source>
        <dbReference type="EMBL" id="ATZ28713.1"/>
    </source>
</evidence>
<dbReference type="Gene3D" id="1.25.40.10">
    <property type="entry name" value="Tetratricopeptide repeat domain"/>
    <property type="match status" value="2"/>
</dbReference>
<dbReference type="SMART" id="SM00382">
    <property type="entry name" value="AAA"/>
    <property type="match status" value="1"/>
</dbReference>
<dbReference type="OrthoDB" id="3178131at2"/>
<accession>A0A2K8PSC5</accession>